<evidence type="ECO:0000313" key="6">
    <source>
        <dbReference type="Proteomes" id="UP000609064"/>
    </source>
</evidence>
<dbReference type="PANTHER" id="PTHR43179:SF12">
    <property type="entry name" value="GALACTOFURANOSYLTRANSFERASE GLFT2"/>
    <property type="match status" value="1"/>
</dbReference>
<dbReference type="Pfam" id="PF00535">
    <property type="entry name" value="Glycos_transf_2"/>
    <property type="match status" value="1"/>
</dbReference>
<accession>A0A916YSN5</accession>
<keyword evidence="3 5" id="KW-0808">Transferase</keyword>
<reference evidence="5" key="1">
    <citation type="journal article" date="2014" name="Int. J. Syst. Evol. Microbiol.">
        <title>Complete genome sequence of Corynebacterium casei LMG S-19264T (=DSM 44701T), isolated from a smear-ripened cheese.</title>
        <authorList>
            <consortium name="US DOE Joint Genome Institute (JGI-PGF)"/>
            <person name="Walter F."/>
            <person name="Albersmeier A."/>
            <person name="Kalinowski J."/>
            <person name="Ruckert C."/>
        </authorList>
    </citation>
    <scope>NUCLEOTIDE SEQUENCE</scope>
    <source>
        <strain evidence="5">CGMCC 1.15958</strain>
    </source>
</reference>
<dbReference type="InterPro" id="IPR001173">
    <property type="entry name" value="Glyco_trans_2-like"/>
</dbReference>
<organism evidence="5 6">
    <name type="scientific">Emticicia aquatilis</name>
    <dbReference type="NCBI Taxonomy" id="1537369"/>
    <lineage>
        <taxon>Bacteria</taxon>
        <taxon>Pseudomonadati</taxon>
        <taxon>Bacteroidota</taxon>
        <taxon>Cytophagia</taxon>
        <taxon>Cytophagales</taxon>
        <taxon>Leadbetterellaceae</taxon>
        <taxon>Emticicia</taxon>
    </lineage>
</organism>
<evidence type="ECO:0000259" key="4">
    <source>
        <dbReference type="Pfam" id="PF00535"/>
    </source>
</evidence>
<name>A0A916YSN5_9BACT</name>
<feature type="domain" description="Glycosyltransferase 2-like" evidence="4">
    <location>
        <begin position="7"/>
        <end position="180"/>
    </location>
</feature>
<comment type="caution">
    <text evidence="5">The sequence shown here is derived from an EMBL/GenBank/DDBJ whole genome shotgun (WGS) entry which is preliminary data.</text>
</comment>
<dbReference type="CDD" id="cd04186">
    <property type="entry name" value="GT_2_like_c"/>
    <property type="match status" value="1"/>
</dbReference>
<dbReference type="EMBL" id="BMKK01000004">
    <property type="protein sequence ID" value="GGD58545.1"/>
    <property type="molecule type" value="Genomic_DNA"/>
</dbReference>
<evidence type="ECO:0000313" key="5">
    <source>
        <dbReference type="EMBL" id="GGD58545.1"/>
    </source>
</evidence>
<proteinExistence type="inferred from homology"/>
<dbReference type="PANTHER" id="PTHR43179">
    <property type="entry name" value="RHAMNOSYLTRANSFERASE WBBL"/>
    <property type="match status" value="1"/>
</dbReference>
<dbReference type="InterPro" id="IPR029044">
    <property type="entry name" value="Nucleotide-diphossugar_trans"/>
</dbReference>
<dbReference type="GO" id="GO:0016757">
    <property type="term" value="F:glycosyltransferase activity"/>
    <property type="evidence" value="ECO:0007669"/>
    <property type="project" value="UniProtKB-KW"/>
</dbReference>
<dbReference type="AlphaFoldDB" id="A0A916YSN5"/>
<protein>
    <submittedName>
        <fullName evidence="5">Glycosyl transferase</fullName>
    </submittedName>
</protein>
<evidence type="ECO:0000256" key="1">
    <source>
        <dbReference type="ARBA" id="ARBA00006739"/>
    </source>
</evidence>
<dbReference type="Proteomes" id="UP000609064">
    <property type="component" value="Unassembled WGS sequence"/>
</dbReference>
<keyword evidence="6" id="KW-1185">Reference proteome</keyword>
<dbReference type="Gene3D" id="3.90.550.10">
    <property type="entry name" value="Spore Coat Polysaccharide Biosynthesis Protein SpsA, Chain A"/>
    <property type="match status" value="1"/>
</dbReference>
<keyword evidence="2" id="KW-0328">Glycosyltransferase</keyword>
<sequence>MKQPLVSIITVNYRQADVTCELLASLDKISYKNIEVWVVDNQSDGALKNKVSALFPHVNIIESKKNLGFAGGNNLAITQANGKYLMFLNNDTEVCPDFLEPLVEVMETNEKVGVCASKLHYFHHPHIIQYAGSSDLHPFKIQSFAVGYGEKDLGQYDTTKPTNLAHGAAMMVRTSVLKEVGLMPEEFFLYYEEIDWCLKIKEMGYQIYFVPQSLVLHKESISVGKQSAIQVYYKTRNRILLARKWRKGLGKWMSLTYLGFVALRDLTKFLFQRKFLLLGMYWDALSWNLKGNFK</sequence>
<dbReference type="SUPFAM" id="SSF53448">
    <property type="entry name" value="Nucleotide-diphospho-sugar transferases"/>
    <property type="match status" value="1"/>
</dbReference>
<comment type="similarity">
    <text evidence="1">Belongs to the glycosyltransferase 2 family.</text>
</comment>
<evidence type="ECO:0000256" key="2">
    <source>
        <dbReference type="ARBA" id="ARBA00022676"/>
    </source>
</evidence>
<evidence type="ECO:0000256" key="3">
    <source>
        <dbReference type="ARBA" id="ARBA00022679"/>
    </source>
</evidence>
<dbReference type="RefSeq" id="WP_188766252.1">
    <property type="nucleotide sequence ID" value="NZ_BMKK01000004.1"/>
</dbReference>
<gene>
    <name evidence="5" type="ORF">GCM10011514_23230</name>
</gene>
<reference evidence="5" key="2">
    <citation type="submission" date="2020-09" db="EMBL/GenBank/DDBJ databases">
        <authorList>
            <person name="Sun Q."/>
            <person name="Zhou Y."/>
        </authorList>
    </citation>
    <scope>NUCLEOTIDE SEQUENCE</scope>
    <source>
        <strain evidence="5">CGMCC 1.15958</strain>
    </source>
</reference>